<evidence type="ECO:0000313" key="2">
    <source>
        <dbReference type="Proteomes" id="UP000199665"/>
    </source>
</evidence>
<accession>A0ABY0Y4C4</accession>
<reference evidence="1 2" key="1">
    <citation type="submission" date="2016-10" db="EMBL/GenBank/DDBJ databases">
        <authorList>
            <person name="Varghese N."/>
            <person name="Submissions S."/>
        </authorList>
    </citation>
    <scope>NUCLEOTIDE SEQUENCE [LARGE SCALE GENOMIC DNA]</scope>
    <source>
        <strain evidence="1 2">DSM 18327</strain>
    </source>
</reference>
<dbReference type="EMBL" id="FNRV01000001">
    <property type="protein sequence ID" value="SEC90110.1"/>
    <property type="molecule type" value="Genomic_DNA"/>
</dbReference>
<comment type="caution">
    <text evidence="1">The sequence shown here is derived from an EMBL/GenBank/DDBJ whole genome shotgun (WGS) entry which is preliminary data.</text>
</comment>
<name>A0ABY0Y4C4_9PSED</name>
<protein>
    <submittedName>
        <fullName evidence="1">Uncharacterized protein</fullName>
    </submittedName>
</protein>
<organism evidence="1 2">
    <name type="scientific">Pseudomonas mohnii</name>
    <dbReference type="NCBI Taxonomy" id="395600"/>
    <lineage>
        <taxon>Bacteria</taxon>
        <taxon>Pseudomonadati</taxon>
        <taxon>Pseudomonadota</taxon>
        <taxon>Gammaproteobacteria</taxon>
        <taxon>Pseudomonadales</taxon>
        <taxon>Pseudomonadaceae</taxon>
        <taxon>Pseudomonas</taxon>
    </lineage>
</organism>
<evidence type="ECO:0000313" key="1">
    <source>
        <dbReference type="EMBL" id="SEC90110.1"/>
    </source>
</evidence>
<proteinExistence type="predicted"/>
<sequence>MDVNDNAGDLTPRGILRFIASRLAPTGFQSIKRSGISLSLLSGANR</sequence>
<keyword evidence="2" id="KW-1185">Reference proteome</keyword>
<gene>
    <name evidence="1" type="ORF">SAMN05216205_3572</name>
</gene>
<dbReference type="Proteomes" id="UP000199665">
    <property type="component" value="Unassembled WGS sequence"/>
</dbReference>